<reference evidence="2 3" key="1">
    <citation type="submission" date="2013-03" db="EMBL/GenBank/DDBJ databases">
        <title>The Genome Sequence of Exophiala aquamarina CBS 119918.</title>
        <authorList>
            <consortium name="The Broad Institute Genomics Platform"/>
            <person name="Cuomo C."/>
            <person name="de Hoog S."/>
            <person name="Gorbushina A."/>
            <person name="Walker B."/>
            <person name="Young S.K."/>
            <person name="Zeng Q."/>
            <person name="Gargeya S."/>
            <person name="Fitzgerald M."/>
            <person name="Haas B."/>
            <person name="Abouelleil A."/>
            <person name="Allen A.W."/>
            <person name="Alvarado L."/>
            <person name="Arachchi H.M."/>
            <person name="Berlin A.M."/>
            <person name="Chapman S.B."/>
            <person name="Gainer-Dewar J."/>
            <person name="Goldberg J."/>
            <person name="Griggs A."/>
            <person name="Gujja S."/>
            <person name="Hansen M."/>
            <person name="Howarth C."/>
            <person name="Imamovic A."/>
            <person name="Ireland A."/>
            <person name="Larimer J."/>
            <person name="McCowan C."/>
            <person name="Murphy C."/>
            <person name="Pearson M."/>
            <person name="Poon T.W."/>
            <person name="Priest M."/>
            <person name="Roberts A."/>
            <person name="Saif S."/>
            <person name="Shea T."/>
            <person name="Sisk P."/>
            <person name="Sykes S."/>
            <person name="Wortman J."/>
            <person name="Nusbaum C."/>
            <person name="Birren B."/>
        </authorList>
    </citation>
    <scope>NUCLEOTIDE SEQUENCE [LARGE SCALE GENOMIC DNA]</scope>
    <source>
        <strain evidence="2 3">CBS 119918</strain>
    </source>
</reference>
<feature type="non-terminal residue" evidence="2">
    <location>
        <position position="1105"/>
    </location>
</feature>
<feature type="region of interest" description="Disordered" evidence="1">
    <location>
        <begin position="432"/>
        <end position="614"/>
    </location>
</feature>
<dbReference type="HOGENOM" id="CLU_258840_0_0_1"/>
<dbReference type="VEuPathDB" id="FungiDB:A1O9_04336"/>
<feature type="compositionally biased region" description="Polar residues" evidence="1">
    <location>
        <begin position="490"/>
        <end position="506"/>
    </location>
</feature>
<dbReference type="GeneID" id="25279269"/>
<protein>
    <submittedName>
        <fullName evidence="2">Uncharacterized protein</fullName>
    </submittedName>
</protein>
<feature type="non-terminal residue" evidence="2">
    <location>
        <position position="1"/>
    </location>
</feature>
<feature type="compositionally biased region" description="Basic and acidic residues" evidence="1">
    <location>
        <begin position="289"/>
        <end position="303"/>
    </location>
</feature>
<feature type="region of interest" description="Disordered" evidence="1">
    <location>
        <begin position="648"/>
        <end position="695"/>
    </location>
</feature>
<feature type="region of interest" description="Disordered" evidence="1">
    <location>
        <begin position="340"/>
        <end position="365"/>
    </location>
</feature>
<feature type="compositionally biased region" description="Polar residues" evidence="1">
    <location>
        <begin position="673"/>
        <end position="692"/>
    </location>
</feature>
<dbReference type="RefSeq" id="XP_013262082.1">
    <property type="nucleotide sequence ID" value="XM_013406628.1"/>
</dbReference>
<gene>
    <name evidence="2" type="ORF">A1O9_04336</name>
</gene>
<evidence type="ECO:0000313" key="3">
    <source>
        <dbReference type="Proteomes" id="UP000027920"/>
    </source>
</evidence>
<organism evidence="2 3">
    <name type="scientific">Exophiala aquamarina CBS 119918</name>
    <dbReference type="NCBI Taxonomy" id="1182545"/>
    <lineage>
        <taxon>Eukaryota</taxon>
        <taxon>Fungi</taxon>
        <taxon>Dikarya</taxon>
        <taxon>Ascomycota</taxon>
        <taxon>Pezizomycotina</taxon>
        <taxon>Eurotiomycetes</taxon>
        <taxon>Chaetothyriomycetidae</taxon>
        <taxon>Chaetothyriales</taxon>
        <taxon>Herpotrichiellaceae</taxon>
        <taxon>Exophiala</taxon>
    </lineage>
</organism>
<dbReference type="EMBL" id="AMGV01000003">
    <property type="protein sequence ID" value="KEF59492.1"/>
    <property type="molecule type" value="Genomic_DNA"/>
</dbReference>
<feature type="compositionally biased region" description="Low complexity" evidence="1">
    <location>
        <begin position="515"/>
        <end position="524"/>
    </location>
</feature>
<dbReference type="AlphaFoldDB" id="A0A072PIB3"/>
<feature type="region of interest" description="Disordered" evidence="1">
    <location>
        <begin position="284"/>
        <end position="303"/>
    </location>
</feature>
<sequence length="1105" mass="123504">DGITQVHRDSHEDPLSAPFLSYDQNTRLEGGDDEKARVVSELMMRLDGYIEYSQDRVSGFEIGLRCLPVEGIFPDDYDVDEDPGTQQLLEYDSDGAADDRDALESLQHLSTHWKPEDGDITILPRMYANEISKLTGTDLFARLAEKRYLLLNGDFKRALQKLSNLEPLLGSIKRSMTTESTMANGNILIWPTGVDKCTIEFVRIHHAHPAFSRIIVSQAEQNILQRKLLAEARHHVRGSTYQVPSNLQLQGVFPTKEIHGSKIWDEHTFDSFGSPSNVDPIISTGSTKVDQDRSTVGKPQNSKEARIAEWSNQVVHSADPDVAPEAPVEPAAERRRIVAVDSDSDEDELPVKHTPIPKSVVPDRLPTPPCLLDSYSEHELDFQASLETKQLAQDDFRDGMLPGSPLHSDEQPKHHNPSATVMTLSPFEAVDGEKSNFSPVEARSESPRQASSFPSSDPQAYGFPKRLMRGQRGGENRNRGGRSSRGPSNHCSSPLKSIEAGNSWSEVASPRGQRRGSAQSGRSSGRARGRAHYQVRQNSMPSEEQLIDIETPRPSRPTIPPGFESHFPLMSPPLASQDTIHPPQAIEQPRDRQGSSSSHEISSNAQSRASGDSHIRFSTTGADYCTSYVPKRNVDALRESKLAEMTARLQAGRISNKSTLKNKKAEEEMLPPSHSTMRQQGKNPGKGSSQETKAQKKERLLKAMADSYGDVPTAPVKLSVDRSNAEVISKAKIAQMKKSPAFAREHYDLAEKMQRDKESKKLVHHLKPLFELARRFPGRLDFEAQFGQVLISQAPQISDPPLHSQESWAEIFEPGKSGKAPSPTSFSRIMTTNGADVDRVLELKLPSGKTKVKVWSAPPGPSAVTYEFSCHSRSNEDFLIAINQKGQYQLHKGSITAGMINIHIPNQIWDASFVLMGNLNWIDPPEVLTKSVNTFVDSLYVLPGREKLMMVFRQPSDHEIEIRNLVVRRVSLHRCNLPGCEELQLKITEVKSLLFKKHPQDNNLWQGYENPHDDHKKLMQEGRVHYEMSLIHTGINVALARNESLEIGELTDPETTGKSLVEIQTITLMLDLVVKMVNRLDFVGMSNIGTLYRRQLQEEERQRNL</sequence>
<dbReference type="STRING" id="1182545.A0A072PIB3"/>
<proteinExistence type="predicted"/>
<evidence type="ECO:0000313" key="2">
    <source>
        <dbReference type="EMBL" id="KEF59492.1"/>
    </source>
</evidence>
<keyword evidence="3" id="KW-1185">Reference proteome</keyword>
<dbReference type="Proteomes" id="UP000027920">
    <property type="component" value="Unassembled WGS sequence"/>
</dbReference>
<feature type="region of interest" description="Disordered" evidence="1">
    <location>
        <begin position="396"/>
        <end position="419"/>
    </location>
</feature>
<name>A0A072PIB3_9EURO</name>
<evidence type="ECO:0000256" key="1">
    <source>
        <dbReference type="SAM" id="MobiDB-lite"/>
    </source>
</evidence>
<feature type="compositionally biased region" description="Polar residues" evidence="1">
    <location>
        <begin position="447"/>
        <end position="458"/>
    </location>
</feature>
<accession>A0A072PIB3</accession>
<feature type="compositionally biased region" description="Polar residues" evidence="1">
    <location>
        <begin position="594"/>
        <end position="614"/>
    </location>
</feature>
<comment type="caution">
    <text evidence="2">The sequence shown here is derived from an EMBL/GenBank/DDBJ whole genome shotgun (WGS) entry which is preliminary data.</text>
</comment>
<dbReference type="OrthoDB" id="10265971at2759"/>